<feature type="domain" description="PPM-type phosphatase" evidence="2">
    <location>
        <begin position="323"/>
        <end position="536"/>
    </location>
</feature>
<dbReference type="PANTHER" id="PTHR43156:SF2">
    <property type="entry name" value="STAGE II SPORULATION PROTEIN E"/>
    <property type="match status" value="1"/>
</dbReference>
<dbReference type="InterPro" id="IPR001932">
    <property type="entry name" value="PPM-type_phosphatase-like_dom"/>
</dbReference>
<organism evidence="3 4">
    <name type="scientific">Aeromicrobium alkaliterrae</name>
    <dbReference type="NCBI Taxonomy" id="302168"/>
    <lineage>
        <taxon>Bacteria</taxon>
        <taxon>Bacillati</taxon>
        <taxon>Actinomycetota</taxon>
        <taxon>Actinomycetes</taxon>
        <taxon>Propionibacteriales</taxon>
        <taxon>Nocardioidaceae</taxon>
        <taxon>Aeromicrobium</taxon>
    </lineage>
</organism>
<keyword evidence="4" id="KW-1185">Reference proteome</keyword>
<dbReference type="InterPro" id="IPR036457">
    <property type="entry name" value="PPM-type-like_dom_sf"/>
</dbReference>
<dbReference type="EMBL" id="BAAAME010000004">
    <property type="protein sequence ID" value="GAA1741832.1"/>
    <property type="molecule type" value="Genomic_DNA"/>
</dbReference>
<name>A0ABN2JXF6_9ACTN</name>
<keyword evidence="1" id="KW-0378">Hydrolase</keyword>
<comment type="caution">
    <text evidence="3">The sequence shown here is derived from an EMBL/GenBank/DDBJ whole genome shotgun (WGS) entry which is preliminary data.</text>
</comment>
<dbReference type="PANTHER" id="PTHR43156">
    <property type="entry name" value="STAGE II SPORULATION PROTEIN E-RELATED"/>
    <property type="match status" value="1"/>
</dbReference>
<dbReference type="RefSeq" id="WP_344201434.1">
    <property type="nucleotide sequence ID" value="NZ_BAAAME010000004.1"/>
</dbReference>
<accession>A0ABN2JXF6</accession>
<dbReference type="SUPFAM" id="SSF81606">
    <property type="entry name" value="PP2C-like"/>
    <property type="match status" value="1"/>
</dbReference>
<sequence length="540" mass="58509">MTTRDVFAAATPRLRATIDAVDWASTSLGPVSSWSPALLGTVDLMLHSEFPMTLLWGPDFTLVYNDAYVEVIGDKHPTAFGAPSQQIFGEAWSQIGPMMREVAATGESLLVEDALVPLQRHGFLEECYFTFSYSAVRGEDGTVEGVLDVVTETTRAVLGRRRLESLGRLADSLASAASLDDLRRRTVRSLHAHGDDFTVVELLLADQIDEQWSAELHGTTARELLAGEVVVETSADGLRTAWVALESDREDLAVSTLMIELSPQVQLDDDLHDFVRLTGSVVGRALARTRAGAIERAHLDQERRLSETLQNSLLSRPAQAAGLQVAVRYLPAAEEAQVGGDWYDAFELPDGDLCLVIGDVAGHDREAAAGMAQLRNLARGVALTLEDTPAPILRSIDRAVQQLRIDVLATAVIVEVDRQDDGSALATWSSAGHPPPIVVNPDGTARISEDKPDPLIGVGHWERVDHVERLAPGSFLVLFTDGLVERRGLSIDDGIAWLERTLSGQQHLDAEALCDLLLSRVPTSIEDDVAVLVLKVEPAA</sequence>
<reference evidence="3 4" key="1">
    <citation type="journal article" date="2019" name="Int. J. Syst. Evol. Microbiol.">
        <title>The Global Catalogue of Microorganisms (GCM) 10K type strain sequencing project: providing services to taxonomists for standard genome sequencing and annotation.</title>
        <authorList>
            <consortium name="The Broad Institute Genomics Platform"/>
            <consortium name="The Broad Institute Genome Sequencing Center for Infectious Disease"/>
            <person name="Wu L."/>
            <person name="Ma J."/>
        </authorList>
    </citation>
    <scope>NUCLEOTIDE SEQUENCE [LARGE SCALE GENOMIC DNA]</scope>
    <source>
        <strain evidence="3 4">JCM 13518</strain>
    </source>
</reference>
<evidence type="ECO:0000256" key="1">
    <source>
        <dbReference type="ARBA" id="ARBA00022801"/>
    </source>
</evidence>
<dbReference type="Pfam" id="PF07228">
    <property type="entry name" value="SpoIIE"/>
    <property type="match status" value="1"/>
</dbReference>
<evidence type="ECO:0000313" key="3">
    <source>
        <dbReference type="EMBL" id="GAA1741832.1"/>
    </source>
</evidence>
<gene>
    <name evidence="3" type="ORF">GCM10009710_22480</name>
</gene>
<evidence type="ECO:0000313" key="4">
    <source>
        <dbReference type="Proteomes" id="UP001501057"/>
    </source>
</evidence>
<dbReference type="InterPro" id="IPR052016">
    <property type="entry name" value="Bact_Sigma-Reg"/>
</dbReference>
<proteinExistence type="predicted"/>
<dbReference type="SMART" id="SM00331">
    <property type="entry name" value="PP2C_SIG"/>
    <property type="match status" value="1"/>
</dbReference>
<evidence type="ECO:0000259" key="2">
    <source>
        <dbReference type="SMART" id="SM00331"/>
    </source>
</evidence>
<dbReference type="Gene3D" id="3.60.40.10">
    <property type="entry name" value="PPM-type phosphatase domain"/>
    <property type="match status" value="1"/>
</dbReference>
<dbReference type="Proteomes" id="UP001501057">
    <property type="component" value="Unassembled WGS sequence"/>
</dbReference>
<protein>
    <recommendedName>
        <fullName evidence="2">PPM-type phosphatase domain-containing protein</fullName>
    </recommendedName>
</protein>
<dbReference type="Gene3D" id="3.30.450.20">
    <property type="entry name" value="PAS domain"/>
    <property type="match status" value="1"/>
</dbReference>